<reference evidence="1 2" key="1">
    <citation type="submission" date="2019-08" db="EMBL/GenBank/DDBJ databases">
        <title>A chromosome-level genome assembly, high-density linkage maps, and genome scans reveal the genomic architecture of hybrid incompatibilities underlying speciation via character displacement in darters (Percidae: Etheostominae).</title>
        <authorList>
            <person name="Moran R.L."/>
            <person name="Catchen J.M."/>
            <person name="Fuller R.C."/>
        </authorList>
    </citation>
    <scope>NUCLEOTIDE SEQUENCE [LARGE SCALE GENOMIC DNA]</scope>
    <source>
        <strain evidence="1">EspeVRDwgs_2016</strain>
        <tissue evidence="1">Muscle</tissue>
    </source>
</reference>
<protein>
    <submittedName>
        <fullName evidence="1">Uncharacterized protein</fullName>
    </submittedName>
</protein>
<organism evidence="1 2">
    <name type="scientific">Etheostoma spectabile</name>
    <name type="common">orangethroat darter</name>
    <dbReference type="NCBI Taxonomy" id="54343"/>
    <lineage>
        <taxon>Eukaryota</taxon>
        <taxon>Metazoa</taxon>
        <taxon>Chordata</taxon>
        <taxon>Craniata</taxon>
        <taxon>Vertebrata</taxon>
        <taxon>Euteleostomi</taxon>
        <taxon>Actinopterygii</taxon>
        <taxon>Neopterygii</taxon>
        <taxon>Teleostei</taxon>
        <taxon>Neoteleostei</taxon>
        <taxon>Acanthomorphata</taxon>
        <taxon>Eupercaria</taxon>
        <taxon>Perciformes</taxon>
        <taxon>Percoidei</taxon>
        <taxon>Percidae</taxon>
        <taxon>Etheostomatinae</taxon>
        <taxon>Etheostoma</taxon>
    </lineage>
</organism>
<keyword evidence="2" id="KW-1185">Reference proteome</keyword>
<sequence length="72" mass="8198">MINDCRLHKAIARTQGWIDYSFLNKLCKTYTFHTAKSPRISGVISIFEFEYVISCLSSASVAYSDISICIRI</sequence>
<comment type="caution">
    <text evidence="1">The sequence shown here is derived from an EMBL/GenBank/DDBJ whole genome shotgun (WGS) entry which is preliminary data.</text>
</comment>
<evidence type="ECO:0000313" key="1">
    <source>
        <dbReference type="EMBL" id="KAA8591106.1"/>
    </source>
</evidence>
<gene>
    <name evidence="1" type="ORF">FQN60_002049</name>
</gene>
<dbReference type="AlphaFoldDB" id="A0A5J5DD97"/>
<dbReference type="Proteomes" id="UP000327493">
    <property type="component" value="Chromosome 7"/>
</dbReference>
<dbReference type="EMBL" id="VOFY01000007">
    <property type="protein sequence ID" value="KAA8591106.1"/>
    <property type="molecule type" value="Genomic_DNA"/>
</dbReference>
<proteinExistence type="predicted"/>
<name>A0A5J5DD97_9PERO</name>
<accession>A0A5J5DD97</accession>
<evidence type="ECO:0000313" key="2">
    <source>
        <dbReference type="Proteomes" id="UP000327493"/>
    </source>
</evidence>